<evidence type="ECO:0000259" key="14">
    <source>
        <dbReference type="Pfam" id="PF01717"/>
    </source>
</evidence>
<feature type="binding site" evidence="12">
    <location>
        <position position="670"/>
    </location>
    <ligand>
        <name>Zn(2+)</name>
        <dbReference type="ChEBI" id="CHEBI:29105"/>
        <label>1</label>
        <note>catalytic</note>
    </ligand>
</feature>
<dbReference type="SUPFAM" id="SSF51726">
    <property type="entry name" value="UROD/MetE-like"/>
    <property type="match status" value="2"/>
</dbReference>
<evidence type="ECO:0000256" key="2">
    <source>
        <dbReference type="ARBA" id="ARBA00004681"/>
    </source>
</evidence>
<dbReference type="PIRSF" id="PIRSF000382">
    <property type="entry name" value="MeTrfase_B12_ind"/>
    <property type="match status" value="1"/>
</dbReference>
<proteinExistence type="inferred from homology"/>
<keyword evidence="4 10" id="KW-0489">Methyltransferase</keyword>
<comment type="similarity">
    <text evidence="3 10">Belongs to the vitamin-B12 independent methionine synthase family.</text>
</comment>
<keyword evidence="10" id="KW-0677">Repeat</keyword>
<feature type="binding site" evidence="12">
    <location>
        <position position="648"/>
    </location>
    <ligand>
        <name>Zn(2+)</name>
        <dbReference type="ChEBI" id="CHEBI:29105"/>
        <label>1</label>
        <note>catalytic</note>
    </ligand>
</feature>
<dbReference type="OrthoDB" id="244285at2"/>
<comment type="caution">
    <text evidence="10">Lacks conserved residue(s) required for the propagation of feature annotation.</text>
</comment>
<dbReference type="GO" id="GO:0032259">
    <property type="term" value="P:methylation"/>
    <property type="evidence" value="ECO:0007669"/>
    <property type="project" value="UniProtKB-KW"/>
</dbReference>
<feature type="binding site" evidence="10">
    <location>
        <position position="646"/>
    </location>
    <ligand>
        <name>Zn(2+)</name>
        <dbReference type="ChEBI" id="CHEBI:29105"/>
        <note>catalytic</note>
    </ligand>
</feature>
<feature type="binding site" evidence="10 11">
    <location>
        <position position="489"/>
    </location>
    <ligand>
        <name>L-methionine</name>
        <dbReference type="ChEBI" id="CHEBI:57844"/>
    </ligand>
</feature>
<feature type="binding site" evidence="10">
    <location>
        <position position="489"/>
    </location>
    <ligand>
        <name>L-homocysteine</name>
        <dbReference type="ChEBI" id="CHEBI:58199"/>
    </ligand>
</feature>
<feature type="binding site" evidence="10 11">
    <location>
        <begin position="436"/>
        <end position="438"/>
    </location>
    <ligand>
        <name>L-methionine</name>
        <dbReference type="ChEBI" id="CHEBI:57844"/>
    </ligand>
</feature>
<comment type="cofactor">
    <cofactor evidence="12">
        <name>Zn(2+)</name>
        <dbReference type="ChEBI" id="CHEBI:29105"/>
    </cofactor>
    <text evidence="12">Binds 2 Zn(2+) ions per subunit.</text>
</comment>
<keyword evidence="17" id="KW-1185">Reference proteome</keyword>
<feature type="binding site" evidence="11">
    <location>
        <position position="119"/>
    </location>
    <ligand>
        <name>5-methyltetrahydropteroyltri-L-glutamate</name>
        <dbReference type="ChEBI" id="CHEBI:58207"/>
    </ligand>
</feature>
<feature type="binding site" evidence="10">
    <location>
        <position position="114"/>
    </location>
    <ligand>
        <name>5-methyltetrahydropteroyltri-L-glutamate</name>
        <dbReference type="ChEBI" id="CHEBI:58207"/>
    </ligand>
</feature>
<dbReference type="PANTHER" id="PTHR30519">
    <property type="entry name" value="5-METHYLTETRAHYDROPTEROYLTRIGLUTAMATE--HOMOCYSTEINE METHYLTRANSFERASE"/>
    <property type="match status" value="1"/>
</dbReference>
<protein>
    <recommendedName>
        <fullName evidence="10">5-methyltetrahydropteroyltriglutamate--homocysteine methyltransferase</fullName>
        <ecNumber evidence="10">2.1.1.14</ecNumber>
    </recommendedName>
    <alternativeName>
        <fullName evidence="10">Cobalamin-independent methionine synthase</fullName>
    </alternativeName>
    <alternativeName>
        <fullName evidence="10">Methionine synthase, vitamin-B12 independent isozyme</fullName>
    </alternativeName>
</protein>
<comment type="catalytic activity">
    <reaction evidence="10">
        <text>5-methyltetrahydropteroyltri-L-glutamate + L-homocysteine = tetrahydropteroyltri-L-glutamate + L-methionine</text>
        <dbReference type="Rhea" id="RHEA:21196"/>
        <dbReference type="ChEBI" id="CHEBI:57844"/>
        <dbReference type="ChEBI" id="CHEBI:58140"/>
        <dbReference type="ChEBI" id="CHEBI:58199"/>
        <dbReference type="ChEBI" id="CHEBI:58207"/>
        <dbReference type="EC" id="2.1.1.14"/>
    </reaction>
</comment>
<dbReference type="NCBIfam" id="TIGR01371">
    <property type="entry name" value="met_syn_B12ind"/>
    <property type="match status" value="1"/>
</dbReference>
<feature type="binding site" evidence="12">
    <location>
        <position position="646"/>
    </location>
    <ligand>
        <name>Zn(2+)</name>
        <dbReference type="ChEBI" id="CHEBI:29105"/>
        <label>1</label>
        <note>catalytic</note>
    </ligand>
</feature>
<evidence type="ECO:0000256" key="7">
    <source>
        <dbReference type="ARBA" id="ARBA00022723"/>
    </source>
</evidence>
<feature type="binding site" evidence="12">
    <location>
        <position position="731"/>
    </location>
    <ligand>
        <name>Zn(2+)</name>
        <dbReference type="ChEBI" id="CHEBI:29105"/>
        <label>1</label>
        <note>catalytic</note>
    </ligand>
</feature>
<dbReference type="CDD" id="cd03312">
    <property type="entry name" value="CIMS_N_terminal_like"/>
    <property type="match status" value="1"/>
</dbReference>
<dbReference type="UniPathway" id="UPA00051">
    <property type="reaction ID" value="UER00082"/>
</dbReference>
<dbReference type="CDD" id="cd03311">
    <property type="entry name" value="CIMS_C_terminal_like"/>
    <property type="match status" value="1"/>
</dbReference>
<feature type="binding site" evidence="10 11">
    <location>
        <position position="566"/>
    </location>
    <ligand>
        <name>5-methyltetrahydropteroyltri-L-glutamate</name>
        <dbReference type="ChEBI" id="CHEBI:58207"/>
    </ligand>
</feature>
<gene>
    <name evidence="10 16" type="primary">metE</name>
    <name evidence="16" type="ORF">GCM10011369_05470</name>
</gene>
<keyword evidence="6 10" id="KW-0808">Transferase</keyword>
<dbReference type="AlphaFoldDB" id="A0A8J2U2K0"/>
<comment type="function">
    <text evidence="1 10">Catalyzes the transfer of a methyl group from 5-methyltetrahydrofolate to homocysteine resulting in methionine formation.</text>
</comment>
<dbReference type="InterPro" id="IPR002629">
    <property type="entry name" value="Met_Synth_C/arc"/>
</dbReference>
<evidence type="ECO:0000256" key="3">
    <source>
        <dbReference type="ARBA" id="ARBA00009553"/>
    </source>
</evidence>
<dbReference type="InterPro" id="IPR013215">
    <property type="entry name" value="Cbl-indep_Met_Synth_N"/>
</dbReference>
<keyword evidence="7 10" id="KW-0479">Metal-binding</keyword>
<feature type="binding site" evidence="11">
    <location>
        <position position="19"/>
    </location>
    <ligand>
        <name>5-methyltetrahydropteroyltri-L-glutamate</name>
        <dbReference type="ChEBI" id="CHEBI:58207"/>
    </ligand>
</feature>
<dbReference type="InterPro" id="IPR038071">
    <property type="entry name" value="UROD/MetE-like_sf"/>
</dbReference>
<dbReference type="NCBIfam" id="NF003556">
    <property type="entry name" value="PRK05222.1"/>
    <property type="match status" value="1"/>
</dbReference>
<dbReference type="GO" id="GO:0009086">
    <property type="term" value="P:methionine biosynthetic process"/>
    <property type="evidence" value="ECO:0007669"/>
    <property type="project" value="UniProtKB-UniRule"/>
</dbReference>
<evidence type="ECO:0000313" key="17">
    <source>
        <dbReference type="Proteomes" id="UP000619743"/>
    </source>
</evidence>
<dbReference type="Proteomes" id="UP000619743">
    <property type="component" value="Unassembled WGS sequence"/>
</dbReference>
<evidence type="ECO:0000256" key="11">
    <source>
        <dbReference type="PIRSR" id="PIRSR000382-1"/>
    </source>
</evidence>
<dbReference type="GO" id="GO:0008270">
    <property type="term" value="F:zinc ion binding"/>
    <property type="evidence" value="ECO:0007669"/>
    <property type="project" value="InterPro"/>
</dbReference>
<name>A0A8J2U2K0_9GAMM</name>
<dbReference type="EMBL" id="BMDX01000002">
    <property type="protein sequence ID" value="GGA66803.1"/>
    <property type="molecule type" value="Genomic_DNA"/>
</dbReference>
<evidence type="ECO:0000256" key="6">
    <source>
        <dbReference type="ARBA" id="ARBA00022679"/>
    </source>
</evidence>
<evidence type="ECO:0000256" key="12">
    <source>
        <dbReference type="PIRSR" id="PIRSR000382-2"/>
    </source>
</evidence>
<keyword evidence="5 10" id="KW-0028">Amino-acid biosynthesis</keyword>
<evidence type="ECO:0000256" key="4">
    <source>
        <dbReference type="ARBA" id="ARBA00022603"/>
    </source>
</evidence>
<feature type="binding site" evidence="10">
    <location>
        <position position="610"/>
    </location>
    <ligand>
        <name>5-methyltetrahydropteroyltri-L-glutamate</name>
        <dbReference type="ChEBI" id="CHEBI:58207"/>
    </ligand>
</feature>
<dbReference type="Pfam" id="PF08267">
    <property type="entry name" value="Meth_synt_1"/>
    <property type="match status" value="1"/>
</dbReference>
<evidence type="ECO:0000256" key="1">
    <source>
        <dbReference type="ARBA" id="ARBA00002777"/>
    </source>
</evidence>
<dbReference type="RefSeq" id="WP_087504495.1">
    <property type="nucleotide sequence ID" value="NZ_BMDX01000002.1"/>
</dbReference>
<comment type="cofactor">
    <cofactor evidence="10">
        <name>Zn(2+)</name>
        <dbReference type="ChEBI" id="CHEBI:29105"/>
    </cofactor>
    <text evidence="10">Binds 1 zinc ion per subunit.</text>
</comment>
<comment type="caution">
    <text evidence="16">The sequence shown here is derived from an EMBL/GenBank/DDBJ whole genome shotgun (WGS) entry which is preliminary data.</text>
</comment>
<evidence type="ECO:0000259" key="15">
    <source>
        <dbReference type="Pfam" id="PF08267"/>
    </source>
</evidence>
<feature type="binding site" evidence="10 11">
    <location>
        <position position="604"/>
    </location>
    <ligand>
        <name>L-methionine</name>
        <dbReference type="ChEBI" id="CHEBI:57844"/>
    </ligand>
</feature>
<dbReference type="InterPro" id="IPR006276">
    <property type="entry name" value="Cobalamin-indep_Met_synthase"/>
</dbReference>
<comment type="pathway">
    <text evidence="2 10">Amino-acid biosynthesis; L-methionine biosynthesis via de novo pathway; L-methionine from L-homocysteine (MetE route): step 1/1.</text>
</comment>
<feature type="binding site" evidence="10">
    <location>
        <position position="731"/>
    </location>
    <ligand>
        <name>Zn(2+)</name>
        <dbReference type="ChEBI" id="CHEBI:29105"/>
        <note>catalytic</note>
    </ligand>
</feature>
<feature type="binding site" evidence="10">
    <location>
        <position position="648"/>
    </location>
    <ligand>
        <name>Zn(2+)</name>
        <dbReference type="ChEBI" id="CHEBI:29105"/>
        <note>catalytic</note>
    </ligand>
</feature>
<dbReference type="HAMAP" id="MF_00172">
    <property type="entry name" value="Meth_synth"/>
    <property type="match status" value="1"/>
</dbReference>
<feature type="binding site" evidence="10 11">
    <location>
        <begin position="436"/>
        <end position="438"/>
    </location>
    <ligand>
        <name>L-homocysteine</name>
        <dbReference type="ChEBI" id="CHEBI:58199"/>
    </ligand>
</feature>
<reference evidence="17" key="1">
    <citation type="journal article" date="2019" name="Int. J. Syst. Evol. Microbiol.">
        <title>The Global Catalogue of Microorganisms (GCM) 10K type strain sequencing project: providing services to taxonomists for standard genome sequencing and annotation.</title>
        <authorList>
            <consortium name="The Broad Institute Genomics Platform"/>
            <consortium name="The Broad Institute Genome Sequencing Center for Infectious Disease"/>
            <person name="Wu L."/>
            <person name="Ma J."/>
        </authorList>
    </citation>
    <scope>NUCLEOTIDE SEQUENCE [LARGE SCALE GENOMIC DNA]</scope>
    <source>
        <strain evidence="17">CGMCC 1.10130</strain>
    </source>
</reference>
<sequence>MALAHNLGFPRIGAQRQLKQSLEAFWRGDISQTELQQTGAALRHQHWQWQQQAGLDLLPVGDFAWYDHVLQLAQSFGVVPSRHQSIEQPLAQLFAMARGTSNDTGNAAALEMTKWFDTNYHYLVPELEIDQGFSLQSSSLIEQVDEALEQGLDIKPVVVGPVTFLWLSKCVGEQFDKLALLPQLLNAYSQLLQQLNQRRCGWVQIDEPVLSLDLPESWLHALVTSYQQLTAEFEGRVLVANYFGGLADKLTWLNQTGVAGLHIDAVRAADEVQAIAIQWPADKVLSIGVVDGRNVWRADLSAALTLLTPLHEQRGDNLWIAPSCSLLHVPVDSDVELELDDELRGWLAFARQKLSEVVALTRALNGCQSFTDRALFTDSDQIQRQRAHSSRVLNLAVRQRCHSVLPEHLQRQSRFGQRQLIQADVLKLPKLPTTTIGSFPQTAAIRQNRAALKNGKLSQPDYDAFIEAEIADEIKRQQQLDLDVLVHGEPERNDMVEYFGEHLQGVAVSQYGWVQSYGSRCVKPPLVYGDVARPQAMTVRWSKYAQSLTDKPVKGMLTGPVTLLNWSFIRSDLPRAEVAQQLALAVRDEVADLEQAGIQIIQIDEPALREGLPLRQRDQQDYLQWAVGAFRLSANGVADSTQIHTHMCYCEFEDVIESIATLDADVISIEASRSDMTLLSSFIDYDYPNAIGLGLYDIHSPNVPEVAAMVADLQRAKQTFPVEQIWVNPDCGLKTRGWPETEAALANMVAAAKQSRTAISA</sequence>
<keyword evidence="8 10" id="KW-0862">Zinc</keyword>
<organism evidence="16 17">
    <name type="scientific">Neiella marina</name>
    <dbReference type="NCBI Taxonomy" id="508461"/>
    <lineage>
        <taxon>Bacteria</taxon>
        <taxon>Pseudomonadati</taxon>
        <taxon>Pseudomonadota</taxon>
        <taxon>Gammaproteobacteria</taxon>
        <taxon>Alteromonadales</taxon>
        <taxon>Echinimonadaceae</taxon>
        <taxon>Neiella</taxon>
    </lineage>
</organism>
<evidence type="ECO:0000256" key="8">
    <source>
        <dbReference type="ARBA" id="ARBA00022833"/>
    </source>
</evidence>
<dbReference type="EC" id="2.1.1.14" evidence="10"/>
<feature type="domain" description="Cobalamin-independent methionine synthase MetE N-terminal" evidence="15">
    <location>
        <begin position="4"/>
        <end position="313"/>
    </location>
</feature>
<keyword evidence="9 10" id="KW-0486">Methionine biosynthesis</keyword>
<evidence type="ECO:0000313" key="16">
    <source>
        <dbReference type="EMBL" id="GGA66803.1"/>
    </source>
</evidence>
<feature type="active site" description="Proton donor" evidence="10 13">
    <location>
        <position position="699"/>
    </location>
</feature>
<dbReference type="Pfam" id="PF01717">
    <property type="entry name" value="Meth_synt_2"/>
    <property type="match status" value="1"/>
</dbReference>
<dbReference type="GO" id="GO:0003871">
    <property type="term" value="F:5-methyltetrahydropteroyltriglutamate-homocysteine S-methyltransferase activity"/>
    <property type="evidence" value="ECO:0007669"/>
    <property type="project" value="UniProtKB-UniRule"/>
</dbReference>
<accession>A0A8J2U2K0</accession>
<feature type="binding site" evidence="10 11">
    <location>
        <position position="604"/>
    </location>
    <ligand>
        <name>L-homocysteine</name>
        <dbReference type="ChEBI" id="CHEBI:58199"/>
    </ligand>
</feature>
<evidence type="ECO:0000256" key="10">
    <source>
        <dbReference type="HAMAP-Rule" id="MF_00172"/>
    </source>
</evidence>
<evidence type="ECO:0000256" key="5">
    <source>
        <dbReference type="ARBA" id="ARBA00022605"/>
    </source>
</evidence>
<evidence type="ECO:0000256" key="9">
    <source>
        <dbReference type="ARBA" id="ARBA00023167"/>
    </source>
</evidence>
<feature type="binding site" evidence="10 11">
    <location>
        <begin position="520"/>
        <end position="521"/>
    </location>
    <ligand>
        <name>5-methyltetrahydropteroyltri-L-glutamate</name>
        <dbReference type="ChEBI" id="CHEBI:58207"/>
    </ligand>
</feature>
<dbReference type="Gene3D" id="3.20.20.210">
    <property type="match status" value="2"/>
</dbReference>
<evidence type="ECO:0000256" key="13">
    <source>
        <dbReference type="PIRSR" id="PIRSR000382-3"/>
    </source>
</evidence>
<feature type="binding site" evidence="10">
    <location>
        <position position="670"/>
    </location>
    <ligand>
        <name>Zn(2+)</name>
        <dbReference type="ChEBI" id="CHEBI:29105"/>
        <note>catalytic</note>
    </ligand>
</feature>
<feature type="domain" description="Cobalamin-independent methionine synthase MetE C-terminal/archaeal" evidence="14">
    <location>
        <begin position="431"/>
        <end position="753"/>
    </location>
</feature>